<protein>
    <submittedName>
        <fullName evidence="1">Uncharacterized protein</fullName>
    </submittedName>
</protein>
<organism evidence="1 2">
    <name type="scientific">Cristinia sonorae</name>
    <dbReference type="NCBI Taxonomy" id="1940300"/>
    <lineage>
        <taxon>Eukaryota</taxon>
        <taxon>Fungi</taxon>
        <taxon>Dikarya</taxon>
        <taxon>Basidiomycota</taxon>
        <taxon>Agaricomycotina</taxon>
        <taxon>Agaricomycetes</taxon>
        <taxon>Agaricomycetidae</taxon>
        <taxon>Agaricales</taxon>
        <taxon>Pleurotineae</taxon>
        <taxon>Stephanosporaceae</taxon>
        <taxon>Cristinia</taxon>
    </lineage>
</organism>
<dbReference type="AlphaFoldDB" id="A0A8K0UUW7"/>
<sequence length="208" mass="24252">MRTVVVRRMSFSIILCPLAICDIIAMRKVCKRFQRLSRAKQFWPVVLPKRRSSRHWHSRLPPTEVCPPAGRPLCSLLARPRLWWLSSCVSAILTSCRTFCRLSSAWTRCHLGSSHPRRSLVVVCHVRRRFLRVCMSSDLRIVFSVPAYPPWLKSLRRTARGHLRQNDSLEPRVLRRSRCRICSPHPISKTIHRGHCGQFDMAQLLDRP</sequence>
<evidence type="ECO:0000313" key="1">
    <source>
        <dbReference type="EMBL" id="KAH8103934.1"/>
    </source>
</evidence>
<gene>
    <name evidence="1" type="ORF">BXZ70DRAFT_673336</name>
</gene>
<proteinExistence type="predicted"/>
<accession>A0A8K0UUW7</accession>
<name>A0A8K0UUW7_9AGAR</name>
<dbReference type="EMBL" id="JAEVFJ010000006">
    <property type="protein sequence ID" value="KAH8103934.1"/>
    <property type="molecule type" value="Genomic_DNA"/>
</dbReference>
<reference evidence="1" key="1">
    <citation type="journal article" date="2021" name="New Phytol.">
        <title>Evolutionary innovations through gain and loss of genes in the ectomycorrhizal Boletales.</title>
        <authorList>
            <person name="Wu G."/>
            <person name="Miyauchi S."/>
            <person name="Morin E."/>
            <person name="Kuo A."/>
            <person name="Drula E."/>
            <person name="Varga T."/>
            <person name="Kohler A."/>
            <person name="Feng B."/>
            <person name="Cao Y."/>
            <person name="Lipzen A."/>
            <person name="Daum C."/>
            <person name="Hundley H."/>
            <person name="Pangilinan J."/>
            <person name="Johnson J."/>
            <person name="Barry K."/>
            <person name="LaButti K."/>
            <person name="Ng V."/>
            <person name="Ahrendt S."/>
            <person name="Min B."/>
            <person name="Choi I.G."/>
            <person name="Park H."/>
            <person name="Plett J.M."/>
            <person name="Magnuson J."/>
            <person name="Spatafora J.W."/>
            <person name="Nagy L.G."/>
            <person name="Henrissat B."/>
            <person name="Grigoriev I.V."/>
            <person name="Yang Z.L."/>
            <person name="Xu J."/>
            <person name="Martin F.M."/>
        </authorList>
    </citation>
    <scope>NUCLEOTIDE SEQUENCE</scope>
    <source>
        <strain evidence="1">KKN 215</strain>
    </source>
</reference>
<evidence type="ECO:0000313" key="2">
    <source>
        <dbReference type="Proteomes" id="UP000813824"/>
    </source>
</evidence>
<keyword evidence="2" id="KW-1185">Reference proteome</keyword>
<comment type="caution">
    <text evidence="1">The sequence shown here is derived from an EMBL/GenBank/DDBJ whole genome shotgun (WGS) entry which is preliminary data.</text>
</comment>
<dbReference type="Proteomes" id="UP000813824">
    <property type="component" value="Unassembled WGS sequence"/>
</dbReference>